<keyword evidence="2" id="KW-1185">Reference proteome</keyword>
<accession>A0AAX3C944</accession>
<evidence type="ECO:0000313" key="1">
    <source>
        <dbReference type="EMBL" id="UUW33155.1"/>
    </source>
</evidence>
<evidence type="ECO:0000313" key="2">
    <source>
        <dbReference type="Proteomes" id="UP001301409"/>
    </source>
</evidence>
<sequence length="205" mass="23687">MNKLSLTPKTSSIIPLYVHQHNSEHKISFPWVISSVFHAKKYAKVDSIFMKYTALLKSDDFGKISISILDTRKQFTNSNKVVEIELRSDLDTEISIGNLEWADRYSPSPYILKIHLDLRGIRPDTKIGEIKMEPSFKYTDQQPELQRLSLLLMPQIPDQSRSLYNITIESDEQMKKYIKGTISKQTKPESIIRRQSSVSRGRLSI</sequence>
<protein>
    <submittedName>
        <fullName evidence="1">Cell-to-cell movement protein</fullName>
    </submittedName>
</protein>
<organism evidence="1 2">
    <name type="scientific">rudbeckia virus 1</name>
    <dbReference type="NCBI Taxonomy" id="2971904"/>
    <lineage>
        <taxon>Viruses</taxon>
        <taxon>Riboviria</taxon>
        <taxon>Orthornavirae</taxon>
        <taxon>Negarnaviricota</taxon>
        <taxon>Haploviricotina</taxon>
        <taxon>Monjiviricetes</taxon>
        <taxon>Mononegavirales</taxon>
        <taxon>Rhabdoviridae</taxon>
        <taxon>Betarhabdovirinae</taxon>
        <taxon>Betacytorhabdovirus</taxon>
        <taxon>Betacytorhabdovirus rudbeckiae</taxon>
    </lineage>
</organism>
<reference evidence="1 2" key="1">
    <citation type="journal article" date="2022" name="Arch. Virol.">
        <title>Complete genome sequence of a putative novel cytorhabdovirus isolated from Rudbeckia sp.</title>
        <authorList>
            <person name="Lee D.S."/>
            <person name="Kim J."/>
            <person name="Jun M."/>
            <person name="Shin S."/>
            <person name="Lee S.J."/>
            <person name="Lim S."/>
        </authorList>
    </citation>
    <scope>NUCLEOTIDE SEQUENCE [LARGE SCALE GENOMIC DNA]</scope>
    <source>
        <strain evidence="1">PQ</strain>
    </source>
</reference>
<proteinExistence type="predicted"/>
<dbReference type="EMBL" id="ON185810">
    <property type="protein sequence ID" value="UUW33155.1"/>
    <property type="molecule type" value="Viral_cRNA"/>
</dbReference>
<name>A0AAX3C944_9RHAB</name>
<dbReference type="Proteomes" id="UP001301409">
    <property type="component" value="Segment"/>
</dbReference>